<reference evidence="2" key="1">
    <citation type="submission" date="2021-01" db="EMBL/GenBank/DDBJ databases">
        <authorList>
            <person name="Zahm M."/>
            <person name="Roques C."/>
            <person name="Cabau C."/>
            <person name="Klopp C."/>
            <person name="Donnadieu C."/>
            <person name="Jouanno E."/>
            <person name="Lampietro C."/>
            <person name="Louis A."/>
            <person name="Herpin A."/>
            <person name="Echchiki A."/>
            <person name="Berthelot C."/>
            <person name="Parey E."/>
            <person name="Roest-Crollius H."/>
            <person name="Braasch I."/>
            <person name="Postlethwait J."/>
            <person name="Bobe J."/>
            <person name="Montfort J."/>
            <person name="Bouchez O."/>
            <person name="Begum T."/>
            <person name="Mejri S."/>
            <person name="Adams A."/>
            <person name="Chen W.-J."/>
            <person name="Guiguen Y."/>
        </authorList>
    </citation>
    <scope>NUCLEOTIDE SEQUENCE</scope>
    <source>
        <strain evidence="2">YG-15Mar2019-1</strain>
        <tissue evidence="2">Brain</tissue>
    </source>
</reference>
<accession>A0A9D3PBF6</accession>
<keyword evidence="3" id="KW-1185">Reference proteome</keyword>
<evidence type="ECO:0000313" key="2">
    <source>
        <dbReference type="EMBL" id="KAG7456232.1"/>
    </source>
</evidence>
<dbReference type="Proteomes" id="UP001046870">
    <property type="component" value="Chromosome 23"/>
</dbReference>
<name>A0A9D3PBF6_MEGAT</name>
<dbReference type="OrthoDB" id="8418477at2759"/>
<keyword evidence="1" id="KW-0472">Membrane</keyword>
<dbReference type="EMBL" id="JAFDVH010000023">
    <property type="protein sequence ID" value="KAG7456232.1"/>
    <property type="molecule type" value="Genomic_DNA"/>
</dbReference>
<evidence type="ECO:0008006" key="4">
    <source>
        <dbReference type="Google" id="ProtNLM"/>
    </source>
</evidence>
<organism evidence="2 3">
    <name type="scientific">Megalops atlanticus</name>
    <name type="common">Tarpon</name>
    <name type="synonym">Clupea gigantea</name>
    <dbReference type="NCBI Taxonomy" id="7932"/>
    <lineage>
        <taxon>Eukaryota</taxon>
        <taxon>Metazoa</taxon>
        <taxon>Chordata</taxon>
        <taxon>Craniata</taxon>
        <taxon>Vertebrata</taxon>
        <taxon>Euteleostomi</taxon>
        <taxon>Actinopterygii</taxon>
        <taxon>Neopterygii</taxon>
        <taxon>Teleostei</taxon>
        <taxon>Elopiformes</taxon>
        <taxon>Megalopidae</taxon>
        <taxon>Megalops</taxon>
    </lineage>
</organism>
<proteinExistence type="predicted"/>
<comment type="caution">
    <text evidence="2">The sequence shown here is derived from an EMBL/GenBank/DDBJ whole genome shotgun (WGS) entry which is preliminary data.</text>
</comment>
<protein>
    <recommendedName>
        <fullName evidence="4">Bcl-2-interacting killer</fullName>
    </recommendedName>
</protein>
<sequence length="174" mass="19568">MSATANNKDAAGGVHFNLPRQIRYMKMELVRELTENFSVQAGPGDPAQSVLSDMDLSIAQNVGRQLAEIGDQLNLCYHNNHLIPWPHPLHMVLHVQRLSRNLLYRGVLDHHMGVKSRLAGVRAWLTFHFQSQVVRRAEGWRTWVFHSRPLLPYGWAAGLLATALLATVALCIGF</sequence>
<dbReference type="AlphaFoldDB" id="A0A9D3PBF6"/>
<feature type="transmembrane region" description="Helical" evidence="1">
    <location>
        <begin position="153"/>
        <end position="172"/>
    </location>
</feature>
<keyword evidence="1" id="KW-0812">Transmembrane</keyword>
<evidence type="ECO:0000313" key="3">
    <source>
        <dbReference type="Proteomes" id="UP001046870"/>
    </source>
</evidence>
<gene>
    <name evidence="2" type="ORF">MATL_G00249660</name>
</gene>
<keyword evidence="1" id="KW-1133">Transmembrane helix</keyword>
<evidence type="ECO:0000256" key="1">
    <source>
        <dbReference type="SAM" id="Phobius"/>
    </source>
</evidence>